<name>A0A5C3L168_COPMA</name>
<dbReference type="Proteomes" id="UP000307440">
    <property type="component" value="Unassembled WGS sequence"/>
</dbReference>
<reference evidence="2 3" key="1">
    <citation type="journal article" date="2019" name="Nat. Ecol. Evol.">
        <title>Megaphylogeny resolves global patterns of mushroom evolution.</title>
        <authorList>
            <person name="Varga T."/>
            <person name="Krizsan K."/>
            <person name="Foldi C."/>
            <person name="Dima B."/>
            <person name="Sanchez-Garcia M."/>
            <person name="Sanchez-Ramirez S."/>
            <person name="Szollosi G.J."/>
            <person name="Szarkandi J.G."/>
            <person name="Papp V."/>
            <person name="Albert L."/>
            <person name="Andreopoulos W."/>
            <person name="Angelini C."/>
            <person name="Antonin V."/>
            <person name="Barry K.W."/>
            <person name="Bougher N.L."/>
            <person name="Buchanan P."/>
            <person name="Buyck B."/>
            <person name="Bense V."/>
            <person name="Catcheside P."/>
            <person name="Chovatia M."/>
            <person name="Cooper J."/>
            <person name="Damon W."/>
            <person name="Desjardin D."/>
            <person name="Finy P."/>
            <person name="Geml J."/>
            <person name="Haridas S."/>
            <person name="Hughes K."/>
            <person name="Justo A."/>
            <person name="Karasinski D."/>
            <person name="Kautmanova I."/>
            <person name="Kiss B."/>
            <person name="Kocsube S."/>
            <person name="Kotiranta H."/>
            <person name="LaButti K.M."/>
            <person name="Lechner B.E."/>
            <person name="Liimatainen K."/>
            <person name="Lipzen A."/>
            <person name="Lukacs Z."/>
            <person name="Mihaltcheva S."/>
            <person name="Morgado L.N."/>
            <person name="Niskanen T."/>
            <person name="Noordeloos M.E."/>
            <person name="Ohm R.A."/>
            <person name="Ortiz-Santana B."/>
            <person name="Ovrebo C."/>
            <person name="Racz N."/>
            <person name="Riley R."/>
            <person name="Savchenko A."/>
            <person name="Shiryaev A."/>
            <person name="Soop K."/>
            <person name="Spirin V."/>
            <person name="Szebenyi C."/>
            <person name="Tomsovsky M."/>
            <person name="Tulloss R.E."/>
            <person name="Uehling J."/>
            <person name="Grigoriev I.V."/>
            <person name="Vagvolgyi C."/>
            <person name="Papp T."/>
            <person name="Martin F.M."/>
            <person name="Miettinen O."/>
            <person name="Hibbett D.S."/>
            <person name="Nagy L.G."/>
        </authorList>
    </citation>
    <scope>NUCLEOTIDE SEQUENCE [LARGE SCALE GENOMIC DNA]</scope>
    <source>
        <strain evidence="2 3">CBS 121175</strain>
    </source>
</reference>
<evidence type="ECO:0000256" key="1">
    <source>
        <dbReference type="SAM" id="Coils"/>
    </source>
</evidence>
<keyword evidence="1" id="KW-0175">Coiled coil</keyword>
<sequence length="173" mass="19932">MSNCGSTRLLCGSVWLQPLGTGKLLATEFLTYLKYFFPTTTIQTMQTTNNLNHIKYSLHGPPLGPISQSTVSKSEAKRLKRSHSIEIIEDDRQVQEYFKNKENQSPGPSQSMNIPLKVSKRKRCKTCVSLKVELSRALKELQETRQELQDRMSDFKDMEQALFENDIEWPVEF</sequence>
<feature type="coiled-coil region" evidence="1">
    <location>
        <begin position="127"/>
        <end position="161"/>
    </location>
</feature>
<dbReference type="AlphaFoldDB" id="A0A5C3L168"/>
<keyword evidence="3" id="KW-1185">Reference proteome</keyword>
<gene>
    <name evidence="2" type="ORF">FA15DRAFT_702918</name>
</gene>
<protein>
    <submittedName>
        <fullName evidence="2">Uncharacterized protein</fullName>
    </submittedName>
</protein>
<evidence type="ECO:0000313" key="2">
    <source>
        <dbReference type="EMBL" id="TFK26273.1"/>
    </source>
</evidence>
<dbReference type="EMBL" id="ML210176">
    <property type="protein sequence ID" value="TFK26273.1"/>
    <property type="molecule type" value="Genomic_DNA"/>
</dbReference>
<organism evidence="2 3">
    <name type="scientific">Coprinopsis marcescibilis</name>
    <name type="common">Agaric fungus</name>
    <name type="synonym">Psathyrella marcescibilis</name>
    <dbReference type="NCBI Taxonomy" id="230819"/>
    <lineage>
        <taxon>Eukaryota</taxon>
        <taxon>Fungi</taxon>
        <taxon>Dikarya</taxon>
        <taxon>Basidiomycota</taxon>
        <taxon>Agaricomycotina</taxon>
        <taxon>Agaricomycetes</taxon>
        <taxon>Agaricomycetidae</taxon>
        <taxon>Agaricales</taxon>
        <taxon>Agaricineae</taxon>
        <taxon>Psathyrellaceae</taxon>
        <taxon>Coprinopsis</taxon>
    </lineage>
</organism>
<proteinExistence type="predicted"/>
<accession>A0A5C3L168</accession>
<evidence type="ECO:0000313" key="3">
    <source>
        <dbReference type="Proteomes" id="UP000307440"/>
    </source>
</evidence>